<dbReference type="PIRSF" id="PIRSF019271">
    <property type="entry name" value="Acid_Ptase_C"/>
    <property type="match status" value="1"/>
</dbReference>
<proteinExistence type="predicted"/>
<feature type="signal peptide" evidence="2">
    <location>
        <begin position="1"/>
        <end position="21"/>
    </location>
</feature>
<dbReference type="OrthoDB" id="395856at2"/>
<dbReference type="EMBL" id="JPEO01000026">
    <property type="protein sequence ID" value="KFZ36036.1"/>
    <property type="molecule type" value="Genomic_DNA"/>
</dbReference>
<keyword evidence="4" id="KW-1185">Reference proteome</keyword>
<organism evidence="3 4">
    <name type="scientific">Shewanella mangrovi</name>
    <dbReference type="NCBI Taxonomy" id="1515746"/>
    <lineage>
        <taxon>Bacteria</taxon>
        <taxon>Pseudomonadati</taxon>
        <taxon>Pseudomonadota</taxon>
        <taxon>Gammaproteobacteria</taxon>
        <taxon>Alteromonadales</taxon>
        <taxon>Shewanellaceae</taxon>
        <taxon>Shewanella</taxon>
    </lineage>
</organism>
<dbReference type="InterPro" id="IPR023214">
    <property type="entry name" value="HAD_sf"/>
</dbReference>
<dbReference type="GO" id="GO:0009279">
    <property type="term" value="C:cell outer membrane"/>
    <property type="evidence" value="ECO:0007669"/>
    <property type="project" value="InterPro"/>
</dbReference>
<dbReference type="PANTHER" id="PTHR31284:SF10">
    <property type="entry name" value="ACID PHOSPHATASE-LIKE PROTEIN"/>
    <property type="match status" value="1"/>
</dbReference>
<dbReference type="CDD" id="cd07534">
    <property type="entry name" value="HAD_CAP"/>
    <property type="match status" value="1"/>
</dbReference>
<evidence type="ECO:0000256" key="2">
    <source>
        <dbReference type="SAM" id="SignalP"/>
    </source>
</evidence>
<dbReference type="NCBIfam" id="TIGR01533">
    <property type="entry name" value="lipo_e_P4"/>
    <property type="match status" value="1"/>
</dbReference>
<dbReference type="InterPro" id="IPR036412">
    <property type="entry name" value="HAD-like_sf"/>
</dbReference>
<evidence type="ECO:0000313" key="3">
    <source>
        <dbReference type="EMBL" id="KFZ36036.1"/>
    </source>
</evidence>
<evidence type="ECO:0000313" key="4">
    <source>
        <dbReference type="Proteomes" id="UP000029264"/>
    </source>
</evidence>
<dbReference type="SFLD" id="SFLDG01125">
    <property type="entry name" value="C1.1:_Acid_Phosphatase_Like"/>
    <property type="match status" value="1"/>
</dbReference>
<dbReference type="SFLD" id="SFLDS00003">
    <property type="entry name" value="Haloacid_Dehalogenase"/>
    <property type="match status" value="1"/>
</dbReference>
<sequence length="268" mass="30386">MKLAQYFLPLAFVAVSVQAEAPVNHAAMELVAENTQSVVWMQNAGEYRALCYQAYNMAKVSFELAKAKQQGKLAVMVDLDETMLDNSPYAAWQILHHQGYTNEGWDAWVNSVQTPALAGAVDLANFVTEHGGTMFYVSNRSERTFAATKENLQKLGFPNVSEFTLRLKKETSNKAPRLASIEQDGYKVVLFMGDNLNDFPEINTYHQLNEQRNVVVDTHKDDFGHKFILLPNPSYGDWEPGLAEGYYQLDDAQKLRVRQQSLQPWQQK</sequence>
<feature type="chain" id="PRO_5001899618" evidence="2">
    <location>
        <begin position="22"/>
        <end position="268"/>
    </location>
</feature>
<dbReference type="AlphaFoldDB" id="A0A094JU84"/>
<dbReference type="Gene3D" id="3.40.50.1000">
    <property type="entry name" value="HAD superfamily/HAD-like"/>
    <property type="match status" value="1"/>
</dbReference>
<dbReference type="PANTHER" id="PTHR31284">
    <property type="entry name" value="ACID PHOSPHATASE-LIKE PROTEIN"/>
    <property type="match status" value="1"/>
</dbReference>
<dbReference type="eggNOG" id="COG2503">
    <property type="taxonomic scope" value="Bacteria"/>
</dbReference>
<dbReference type="InterPro" id="IPR005519">
    <property type="entry name" value="Acid_phosphat_B-like"/>
</dbReference>
<name>A0A094JU84_9GAMM</name>
<evidence type="ECO:0000256" key="1">
    <source>
        <dbReference type="ARBA" id="ARBA00022729"/>
    </source>
</evidence>
<comment type="caution">
    <text evidence="3">The sequence shown here is derived from an EMBL/GenBank/DDBJ whole genome shotgun (WGS) entry which is preliminary data.</text>
</comment>
<dbReference type="RefSeq" id="WP_037445719.1">
    <property type="nucleotide sequence ID" value="NZ_JPEO01000026.1"/>
</dbReference>
<dbReference type="InterPro" id="IPR006423">
    <property type="entry name" value="Lipo_e_P4"/>
</dbReference>
<dbReference type="Proteomes" id="UP000029264">
    <property type="component" value="Unassembled WGS sequence"/>
</dbReference>
<reference evidence="3 4" key="1">
    <citation type="submission" date="2014-06" db="EMBL/GenBank/DDBJ databases">
        <title>Shewanella sp. YQH10.</title>
        <authorList>
            <person name="Liu Y."/>
            <person name="Zeng R."/>
        </authorList>
    </citation>
    <scope>NUCLEOTIDE SEQUENCE [LARGE SCALE GENOMIC DNA]</scope>
    <source>
        <strain evidence="3 4">YQH10</strain>
    </source>
</reference>
<dbReference type="SUPFAM" id="SSF56784">
    <property type="entry name" value="HAD-like"/>
    <property type="match status" value="1"/>
</dbReference>
<gene>
    <name evidence="3" type="ORF">HR45_18700</name>
</gene>
<dbReference type="Pfam" id="PF03767">
    <property type="entry name" value="Acid_phosphat_B"/>
    <property type="match status" value="1"/>
</dbReference>
<protein>
    <submittedName>
        <fullName evidence="3">Membrane protein</fullName>
    </submittedName>
</protein>
<keyword evidence="1 2" id="KW-0732">Signal</keyword>
<accession>A0A094JU84</accession>